<evidence type="ECO:0000313" key="2">
    <source>
        <dbReference type="EMBL" id="EXA33793.1"/>
    </source>
</evidence>
<sequence length="42" mass="4539">MKESLARLDPSPRQGSMASLYGRSPRTLLVNANDTGPTSEAY</sequence>
<dbReference type="AlphaFoldDB" id="W9NM11"/>
<feature type="region of interest" description="Disordered" evidence="1">
    <location>
        <begin position="1"/>
        <end position="42"/>
    </location>
</feature>
<reference evidence="2" key="2">
    <citation type="submission" date="2012-05" db="EMBL/GenBank/DDBJ databases">
        <title>Annotation of the Genome Sequence of Fusarium oxysporum HDV247.</title>
        <authorList>
            <consortium name="The Broad Institute Genomics Platform"/>
            <person name="Ma L.-J."/>
            <person name="Corby-Kistler H."/>
            <person name="Broz K."/>
            <person name="Gale L.R."/>
            <person name="Jonkers W."/>
            <person name="O'Donnell K."/>
            <person name="Ploetz R."/>
            <person name="Steinberg C."/>
            <person name="Schwartz D.C."/>
            <person name="VanEtten H."/>
            <person name="Zhou S."/>
            <person name="Young S.K."/>
            <person name="Zeng Q."/>
            <person name="Gargeya S."/>
            <person name="Fitzgerald M."/>
            <person name="Abouelleil A."/>
            <person name="Alvarado L."/>
            <person name="Chapman S.B."/>
            <person name="Gainer-Dewar J."/>
            <person name="Goldberg J."/>
            <person name="Griggs A."/>
            <person name="Gujja S."/>
            <person name="Hansen M."/>
            <person name="Howarth C."/>
            <person name="Imamovic A."/>
            <person name="Ireland A."/>
            <person name="Larimer J."/>
            <person name="McCowan C."/>
            <person name="Murphy C."/>
            <person name="Pearson M."/>
            <person name="Poon T.W."/>
            <person name="Priest M."/>
            <person name="Roberts A."/>
            <person name="Saif S."/>
            <person name="Shea T."/>
            <person name="Sykes S."/>
            <person name="Wortman J."/>
            <person name="Nusbaum C."/>
            <person name="Birren B."/>
        </authorList>
    </citation>
    <scope>NUCLEOTIDE SEQUENCE</scope>
    <source>
        <strain evidence="2">HDV247</strain>
    </source>
</reference>
<organism evidence="2">
    <name type="scientific">Fusarium oxysporum f. sp. pisi HDV247</name>
    <dbReference type="NCBI Taxonomy" id="1080344"/>
    <lineage>
        <taxon>Eukaryota</taxon>
        <taxon>Fungi</taxon>
        <taxon>Dikarya</taxon>
        <taxon>Ascomycota</taxon>
        <taxon>Pezizomycotina</taxon>
        <taxon>Sordariomycetes</taxon>
        <taxon>Hypocreomycetidae</taxon>
        <taxon>Hypocreales</taxon>
        <taxon>Nectriaceae</taxon>
        <taxon>Fusarium</taxon>
        <taxon>Fusarium oxysporum species complex</taxon>
    </lineage>
</organism>
<dbReference type="Proteomes" id="UP000030751">
    <property type="component" value="Unassembled WGS sequence"/>
</dbReference>
<reference evidence="2" key="1">
    <citation type="submission" date="2011-10" db="EMBL/GenBank/DDBJ databases">
        <title>The Genome Sequence of Fusarium oxysporum HDV247.</title>
        <authorList>
            <consortium name="The Broad Institute Genome Sequencing Platform"/>
            <person name="Ma L.-J."/>
            <person name="Gale L.R."/>
            <person name="Schwartz D.C."/>
            <person name="Zhou S."/>
            <person name="Corby-Kistler H."/>
            <person name="Young S.K."/>
            <person name="Zeng Q."/>
            <person name="Gargeya S."/>
            <person name="Fitzgerald M."/>
            <person name="Haas B."/>
            <person name="Abouelleil A."/>
            <person name="Alvarado L."/>
            <person name="Arachchi H.M."/>
            <person name="Berlin A."/>
            <person name="Brown A."/>
            <person name="Chapman S.B."/>
            <person name="Chen Z."/>
            <person name="Dunbar C."/>
            <person name="Freedman E."/>
            <person name="Gearin G."/>
            <person name="Goldberg J."/>
            <person name="Griggs A."/>
            <person name="Gujja S."/>
            <person name="Heiman D."/>
            <person name="Howarth C."/>
            <person name="Larson L."/>
            <person name="Lui A."/>
            <person name="MacDonald P.J.P."/>
            <person name="Montmayeur A."/>
            <person name="Murphy C."/>
            <person name="Neiman D."/>
            <person name="Pearson M."/>
            <person name="Priest M."/>
            <person name="Roberts A."/>
            <person name="Saif S."/>
            <person name="Shea T."/>
            <person name="Shenoy N."/>
            <person name="Sisk P."/>
            <person name="Stolte C."/>
            <person name="Sykes S."/>
            <person name="Wortman J."/>
            <person name="Nusbaum C."/>
            <person name="Birren B."/>
        </authorList>
    </citation>
    <scope>NUCLEOTIDE SEQUENCE [LARGE SCALE GENOMIC DNA]</scope>
    <source>
        <strain evidence="2">HDV247</strain>
    </source>
</reference>
<feature type="compositionally biased region" description="Polar residues" evidence="1">
    <location>
        <begin position="30"/>
        <end position="42"/>
    </location>
</feature>
<name>W9NM11_FUSOX</name>
<protein>
    <submittedName>
        <fullName evidence="2">Uncharacterized protein</fullName>
    </submittedName>
</protein>
<evidence type="ECO:0000256" key="1">
    <source>
        <dbReference type="SAM" id="MobiDB-lite"/>
    </source>
</evidence>
<gene>
    <name evidence="2" type="ORF">FOVG_15093</name>
</gene>
<proteinExistence type="predicted"/>
<accession>W9NM11</accession>
<dbReference type="HOGENOM" id="CLU_3260560_0_0_1"/>
<dbReference type="EMBL" id="JH650984">
    <property type="protein sequence ID" value="EXA33793.1"/>
    <property type="molecule type" value="Genomic_DNA"/>
</dbReference>